<evidence type="ECO:0000256" key="4">
    <source>
        <dbReference type="PROSITE-ProRule" id="PRU00175"/>
    </source>
</evidence>
<evidence type="ECO:0000313" key="9">
    <source>
        <dbReference type="Proteomes" id="UP000053875"/>
    </source>
</evidence>
<protein>
    <submittedName>
        <fullName evidence="8">PHD finger protein 7</fullName>
    </submittedName>
</protein>
<gene>
    <name evidence="8" type="ORF">N307_07815</name>
</gene>
<dbReference type="InterPro" id="IPR001965">
    <property type="entry name" value="Znf_PHD"/>
</dbReference>
<evidence type="ECO:0000256" key="3">
    <source>
        <dbReference type="ARBA" id="ARBA00022833"/>
    </source>
</evidence>
<proteinExistence type="predicted"/>
<keyword evidence="1" id="KW-0479">Metal-binding</keyword>
<reference evidence="8 9" key="1">
    <citation type="submission" date="2014-04" db="EMBL/GenBank/DDBJ databases">
        <title>Genome evolution of avian class.</title>
        <authorList>
            <person name="Zhang G."/>
            <person name="Li C."/>
        </authorList>
    </citation>
    <scope>NUCLEOTIDE SEQUENCE [LARGE SCALE GENOMIC DNA]</scope>
    <source>
        <strain evidence="8">BGI_N307</strain>
    </source>
</reference>
<dbReference type="Pfam" id="PF26054">
    <property type="entry name" value="PHD_G2E3"/>
    <property type="match status" value="1"/>
</dbReference>
<dbReference type="InterPro" id="IPR011011">
    <property type="entry name" value="Znf_FYVE_PHD"/>
</dbReference>
<dbReference type="InterPro" id="IPR001841">
    <property type="entry name" value="Znf_RING"/>
</dbReference>
<evidence type="ECO:0000256" key="2">
    <source>
        <dbReference type="ARBA" id="ARBA00022771"/>
    </source>
</evidence>
<feature type="compositionally biased region" description="Polar residues" evidence="5">
    <location>
        <begin position="201"/>
        <end position="210"/>
    </location>
</feature>
<evidence type="ECO:0000256" key="5">
    <source>
        <dbReference type="SAM" id="MobiDB-lite"/>
    </source>
</evidence>
<dbReference type="EMBL" id="KL215927">
    <property type="protein sequence ID" value="KFV67526.1"/>
    <property type="molecule type" value="Genomic_DNA"/>
</dbReference>
<dbReference type="Gene3D" id="3.30.40.10">
    <property type="entry name" value="Zinc/RING finger domain, C3HC4 (zinc finger)"/>
    <property type="match status" value="2"/>
</dbReference>
<feature type="domain" description="PHD-type" evidence="7">
    <location>
        <begin position="1"/>
        <end position="113"/>
    </location>
</feature>
<evidence type="ECO:0000313" key="8">
    <source>
        <dbReference type="EMBL" id="KFV67526.1"/>
    </source>
</evidence>
<evidence type="ECO:0000259" key="7">
    <source>
        <dbReference type="PROSITE" id="PS51805"/>
    </source>
</evidence>
<keyword evidence="2 4" id="KW-0863">Zinc-finger</keyword>
<keyword evidence="9" id="KW-1185">Reference proteome</keyword>
<feature type="domain" description="RING-type" evidence="6">
    <location>
        <begin position="128"/>
        <end position="174"/>
    </location>
</feature>
<dbReference type="InterPro" id="IPR013083">
    <property type="entry name" value="Znf_RING/FYVE/PHD"/>
</dbReference>
<dbReference type="SUPFAM" id="SSF57903">
    <property type="entry name" value="FYVE/PHD zinc finger"/>
    <property type="match status" value="2"/>
</dbReference>
<evidence type="ECO:0000259" key="6">
    <source>
        <dbReference type="PROSITE" id="PS50089"/>
    </source>
</evidence>
<dbReference type="PROSITE" id="PS50089">
    <property type="entry name" value="ZF_RING_2"/>
    <property type="match status" value="1"/>
</dbReference>
<dbReference type="GO" id="GO:0005634">
    <property type="term" value="C:nucleus"/>
    <property type="evidence" value="ECO:0007669"/>
    <property type="project" value="TreeGrafter"/>
</dbReference>
<keyword evidence="3" id="KW-0862">Zinc</keyword>
<evidence type="ECO:0000256" key="1">
    <source>
        <dbReference type="ARBA" id="ARBA00022723"/>
    </source>
</evidence>
<accession>A0A093ILA8</accession>
<name>A0A093ILA8_DRYPU</name>
<dbReference type="GO" id="GO:0008270">
    <property type="term" value="F:zinc ion binding"/>
    <property type="evidence" value="ECO:0007669"/>
    <property type="project" value="UniProtKB-KW"/>
</dbReference>
<dbReference type="PANTHER" id="PTHR12420">
    <property type="entry name" value="PHD FINGER PROTEIN"/>
    <property type="match status" value="1"/>
</dbReference>
<dbReference type="PANTHER" id="PTHR12420:SF47">
    <property type="entry name" value="PHD FINGER PROTEIN 7"/>
    <property type="match status" value="1"/>
</dbReference>
<dbReference type="Pfam" id="PF13771">
    <property type="entry name" value="zf-HC5HC2H"/>
    <property type="match status" value="1"/>
</dbReference>
<feature type="region of interest" description="Disordered" evidence="5">
    <location>
        <begin position="201"/>
        <end position="231"/>
    </location>
</feature>
<organism evidence="8 9">
    <name type="scientific">Dryobates pubescens</name>
    <name type="common">Downy woodpecker</name>
    <name type="synonym">Picoides pubescens</name>
    <dbReference type="NCBI Taxonomy" id="118200"/>
    <lineage>
        <taxon>Eukaryota</taxon>
        <taxon>Metazoa</taxon>
        <taxon>Chordata</taxon>
        <taxon>Craniata</taxon>
        <taxon>Vertebrata</taxon>
        <taxon>Euteleostomi</taxon>
        <taxon>Archelosauria</taxon>
        <taxon>Archosauria</taxon>
        <taxon>Dinosauria</taxon>
        <taxon>Saurischia</taxon>
        <taxon>Theropoda</taxon>
        <taxon>Coelurosauria</taxon>
        <taxon>Aves</taxon>
        <taxon>Neognathae</taxon>
        <taxon>Neoaves</taxon>
        <taxon>Telluraves</taxon>
        <taxon>Coraciimorphae</taxon>
        <taxon>Piciformes</taxon>
        <taxon>Picidae</taxon>
        <taxon>Dryobates</taxon>
    </lineage>
</organism>
<feature type="non-terminal residue" evidence="8">
    <location>
        <position position="269"/>
    </location>
</feature>
<dbReference type="InterPro" id="IPR034732">
    <property type="entry name" value="EPHD"/>
</dbReference>
<sequence>CMLCRQAEADQDICGPILNQEGVCAHFFCLFFANEISPQMDEEQEELIFDAEEIERAVEHAAQRECCVCHQSGATITCSETGCDVSFHLPCATQDGCATQYFGLHRSFCREHPPRQAVEAVPEEAPPCLICMDPVDNQTSYRTMVCPACQHAWFHRECLQGQALHAGLMRFQCPAYAPSQAAAVASSSQALLVPSRNLMVSETSSHTETPSGDLGSSPVHATGRASSNRAEQDGPWQLLLCSSCAAEGTHRRCSHLRPRTNSWECSSCA</sequence>
<feature type="non-terminal residue" evidence="8">
    <location>
        <position position="1"/>
    </location>
</feature>
<dbReference type="STRING" id="118200.A0A093ILA8"/>
<dbReference type="AlphaFoldDB" id="A0A093ILA8"/>
<dbReference type="SMART" id="SM00249">
    <property type="entry name" value="PHD"/>
    <property type="match status" value="3"/>
</dbReference>
<dbReference type="Proteomes" id="UP000053875">
    <property type="component" value="Unassembled WGS sequence"/>
</dbReference>
<dbReference type="InterPro" id="IPR059102">
    <property type="entry name" value="PHD_PHF7/G2E3-like"/>
</dbReference>
<dbReference type="PROSITE" id="PS51805">
    <property type="entry name" value="EPHD"/>
    <property type="match status" value="1"/>
</dbReference>
<dbReference type="InterPro" id="IPR051188">
    <property type="entry name" value="PHD-type_Zinc_Finger"/>
</dbReference>